<dbReference type="CDD" id="cd00515">
    <property type="entry name" value="HAM1"/>
    <property type="match status" value="1"/>
</dbReference>
<dbReference type="Gene3D" id="3.90.950.10">
    <property type="match status" value="1"/>
</dbReference>
<comment type="cofactor">
    <cofactor evidence="10">
        <name>Mg(2+)</name>
        <dbReference type="ChEBI" id="CHEBI:18420"/>
    </cofactor>
    <text evidence="10">Binds 1 Mg(2+) ion per subunit.</text>
</comment>
<dbReference type="OrthoDB" id="9807456at2"/>
<dbReference type="EC" id="3.6.1.66" evidence="10"/>
<dbReference type="NCBIfam" id="TIGR00042">
    <property type="entry name" value="RdgB/HAM1 family non-canonical purine NTP pyrophosphatase"/>
    <property type="match status" value="1"/>
</dbReference>
<evidence type="ECO:0000313" key="12">
    <source>
        <dbReference type="EMBL" id="CAO80414.1"/>
    </source>
</evidence>
<dbReference type="GO" id="GO:0005829">
    <property type="term" value="C:cytosol"/>
    <property type="evidence" value="ECO:0007669"/>
    <property type="project" value="TreeGrafter"/>
</dbReference>
<proteinExistence type="inferred from homology"/>
<dbReference type="STRING" id="459349.CLOAM0517"/>
<comment type="catalytic activity">
    <reaction evidence="8 10">
        <text>dITP + H2O = dIMP + diphosphate + H(+)</text>
        <dbReference type="Rhea" id="RHEA:28342"/>
        <dbReference type="ChEBI" id="CHEBI:15377"/>
        <dbReference type="ChEBI" id="CHEBI:15378"/>
        <dbReference type="ChEBI" id="CHEBI:33019"/>
        <dbReference type="ChEBI" id="CHEBI:61194"/>
        <dbReference type="ChEBI" id="CHEBI:61382"/>
        <dbReference type="EC" id="3.6.1.66"/>
    </reaction>
</comment>
<name>B0VGH7_CLOAI</name>
<dbReference type="eggNOG" id="COG0127">
    <property type="taxonomic scope" value="Bacteria"/>
</dbReference>
<evidence type="ECO:0000256" key="4">
    <source>
        <dbReference type="ARBA" id="ARBA00022741"/>
    </source>
</evidence>
<feature type="binding site" evidence="10">
    <location>
        <position position="72"/>
    </location>
    <ligand>
        <name>substrate</name>
    </ligand>
</feature>
<dbReference type="Pfam" id="PF01725">
    <property type="entry name" value="Ham1p_like"/>
    <property type="match status" value="1"/>
</dbReference>
<keyword evidence="7 10" id="KW-0546">Nucleotide metabolism</keyword>
<comment type="catalytic activity">
    <reaction evidence="9 10">
        <text>XTP + H2O = XMP + diphosphate + H(+)</text>
        <dbReference type="Rhea" id="RHEA:28610"/>
        <dbReference type="ChEBI" id="CHEBI:15377"/>
        <dbReference type="ChEBI" id="CHEBI:15378"/>
        <dbReference type="ChEBI" id="CHEBI:33019"/>
        <dbReference type="ChEBI" id="CHEBI:57464"/>
        <dbReference type="ChEBI" id="CHEBI:61314"/>
        <dbReference type="EC" id="3.6.1.66"/>
    </reaction>
</comment>
<feature type="binding site" evidence="10">
    <location>
        <position position="42"/>
    </location>
    <ligand>
        <name>Mg(2+)</name>
        <dbReference type="ChEBI" id="CHEBI:18420"/>
    </ligand>
</feature>
<dbReference type="GO" id="GO:0000166">
    <property type="term" value="F:nucleotide binding"/>
    <property type="evidence" value="ECO:0007669"/>
    <property type="project" value="UniProtKB-KW"/>
</dbReference>
<sequence>MMRDILIATHNPDKLKELEELVNPLKLRLYFLRELPGFYPTEEDQETLQKNAMKKALEAAKYSGLITLADDTGLFIEALNEAPGIMSARFAGNSCSYSDNRQKVLRLLQNIQNRKAYFKTAVALSAPDGIIAVTEGRLEGEITTEERGNNGFGYDSIFAVNGKTYAEMNADEKNRLSHRALAIKSLIPILQKIINN</sequence>
<dbReference type="InterPro" id="IPR029001">
    <property type="entry name" value="ITPase-like_fam"/>
</dbReference>
<feature type="binding site" evidence="10">
    <location>
        <position position="173"/>
    </location>
    <ligand>
        <name>substrate</name>
    </ligand>
</feature>
<dbReference type="GO" id="GO:0036222">
    <property type="term" value="F:XTP diphosphatase activity"/>
    <property type="evidence" value="ECO:0007669"/>
    <property type="project" value="UniProtKB-UniRule"/>
</dbReference>
<keyword evidence="3 10" id="KW-0479">Metal-binding</keyword>
<dbReference type="HOGENOM" id="CLU_082080_0_2_0"/>
<dbReference type="PANTHER" id="PTHR11067">
    <property type="entry name" value="INOSINE TRIPHOSPHATE PYROPHOSPHATASE/HAM1 PROTEIN"/>
    <property type="match status" value="1"/>
</dbReference>
<evidence type="ECO:0000313" key="13">
    <source>
        <dbReference type="Proteomes" id="UP000002019"/>
    </source>
</evidence>
<comment type="similarity">
    <text evidence="1 10 11">Belongs to the HAM1 NTPase family.</text>
</comment>
<dbReference type="GO" id="GO:0017111">
    <property type="term" value="F:ribonucleoside triphosphate phosphatase activity"/>
    <property type="evidence" value="ECO:0007669"/>
    <property type="project" value="InterPro"/>
</dbReference>
<dbReference type="GO" id="GO:0009146">
    <property type="term" value="P:purine nucleoside triphosphate catabolic process"/>
    <property type="evidence" value="ECO:0007669"/>
    <property type="project" value="UniProtKB-UniRule"/>
</dbReference>
<feature type="binding site" evidence="10">
    <location>
        <position position="71"/>
    </location>
    <ligand>
        <name>Mg(2+)</name>
        <dbReference type="ChEBI" id="CHEBI:18420"/>
    </ligand>
</feature>
<feature type="binding site" evidence="10">
    <location>
        <begin position="152"/>
        <end position="155"/>
    </location>
    <ligand>
        <name>substrate</name>
    </ligand>
</feature>
<keyword evidence="4 10" id="KW-0547">Nucleotide-binding</keyword>
<feature type="active site" description="Proton acceptor" evidence="10">
    <location>
        <position position="71"/>
    </location>
</feature>
<dbReference type="InterPro" id="IPR002637">
    <property type="entry name" value="RdgB/HAM1"/>
</dbReference>
<evidence type="ECO:0000256" key="9">
    <source>
        <dbReference type="ARBA" id="ARBA00052017"/>
    </source>
</evidence>
<dbReference type="FunFam" id="3.90.950.10:FF:000001">
    <property type="entry name" value="dITP/XTP pyrophosphatase"/>
    <property type="match status" value="1"/>
</dbReference>
<keyword evidence="6 10" id="KW-0460">Magnesium</keyword>
<evidence type="ECO:0000256" key="2">
    <source>
        <dbReference type="ARBA" id="ARBA00011738"/>
    </source>
</evidence>
<dbReference type="KEGG" id="caci:CLOAM0517"/>
<feature type="binding site" evidence="10">
    <location>
        <begin position="178"/>
        <end position="179"/>
    </location>
    <ligand>
        <name>substrate</name>
    </ligand>
</feature>
<evidence type="ECO:0000256" key="8">
    <source>
        <dbReference type="ARBA" id="ARBA00051875"/>
    </source>
</evidence>
<dbReference type="EMBL" id="CU466930">
    <property type="protein sequence ID" value="CAO80414.1"/>
    <property type="molecule type" value="Genomic_DNA"/>
</dbReference>
<dbReference type="PANTHER" id="PTHR11067:SF9">
    <property type="entry name" value="INOSINE TRIPHOSPHATE PYROPHOSPHATASE"/>
    <property type="match status" value="1"/>
</dbReference>
<dbReference type="GO" id="GO:0009117">
    <property type="term" value="P:nucleotide metabolic process"/>
    <property type="evidence" value="ECO:0007669"/>
    <property type="project" value="UniProtKB-KW"/>
</dbReference>
<evidence type="ECO:0000256" key="10">
    <source>
        <dbReference type="HAMAP-Rule" id="MF_01405"/>
    </source>
</evidence>
<dbReference type="SUPFAM" id="SSF52972">
    <property type="entry name" value="ITPase-like"/>
    <property type="match status" value="1"/>
</dbReference>
<organism evidence="12 13">
    <name type="scientific">Cloacimonas acidaminovorans (strain Evry)</name>
    <dbReference type="NCBI Taxonomy" id="459349"/>
    <lineage>
        <taxon>Bacteria</taxon>
        <taxon>Pseudomonadati</taxon>
        <taxon>Candidatus Cloacimonadota</taxon>
        <taxon>Candidatus Cloacimonadia</taxon>
        <taxon>Candidatus Cloacimonadales</taxon>
        <taxon>Candidatus Cloacimonadaceae</taxon>
        <taxon>Candidatus Cloacimonas</taxon>
    </lineage>
</organism>
<evidence type="ECO:0000256" key="5">
    <source>
        <dbReference type="ARBA" id="ARBA00022801"/>
    </source>
</evidence>
<dbReference type="RefSeq" id="WP_015424275.1">
    <property type="nucleotide sequence ID" value="NC_020449.1"/>
</dbReference>
<evidence type="ECO:0000256" key="3">
    <source>
        <dbReference type="ARBA" id="ARBA00022723"/>
    </source>
</evidence>
<evidence type="ECO:0000256" key="6">
    <source>
        <dbReference type="ARBA" id="ARBA00022842"/>
    </source>
</evidence>
<evidence type="ECO:0000256" key="1">
    <source>
        <dbReference type="ARBA" id="ARBA00008023"/>
    </source>
</evidence>
<dbReference type="GO" id="GO:0035870">
    <property type="term" value="F:dITP diphosphatase activity"/>
    <property type="evidence" value="ECO:0007669"/>
    <property type="project" value="UniProtKB-UniRule"/>
</dbReference>
<dbReference type="HAMAP" id="MF_01405">
    <property type="entry name" value="Non_canon_purine_NTPase"/>
    <property type="match status" value="1"/>
</dbReference>
<evidence type="ECO:0000256" key="11">
    <source>
        <dbReference type="RuleBase" id="RU003781"/>
    </source>
</evidence>
<dbReference type="AlphaFoldDB" id="B0VGH7"/>
<dbReference type="InterPro" id="IPR020922">
    <property type="entry name" value="dITP/XTP_pyrophosphatase"/>
</dbReference>
<keyword evidence="5 10" id="KW-0378">Hydrolase</keyword>
<dbReference type="Proteomes" id="UP000002019">
    <property type="component" value="Chromosome"/>
</dbReference>
<protein>
    <recommendedName>
        <fullName evidence="10">dITP/XTP pyrophosphatase</fullName>
        <ecNumber evidence="10">3.6.1.66</ecNumber>
    </recommendedName>
    <alternativeName>
        <fullName evidence="10">Non-canonical purine NTP pyrophosphatase</fullName>
    </alternativeName>
    <alternativeName>
        <fullName evidence="10">Non-standard purine NTP pyrophosphatase</fullName>
    </alternativeName>
    <alternativeName>
        <fullName evidence="10">Nucleoside-triphosphate diphosphatase</fullName>
    </alternativeName>
    <alternativeName>
        <fullName evidence="10">Nucleoside-triphosphate pyrophosphatase</fullName>
        <shortName evidence="10">NTPase</shortName>
    </alternativeName>
</protein>
<accession>B0VGH7</accession>
<comment type="function">
    <text evidence="10">Pyrophosphatase that catalyzes the hydrolysis of nucleoside triphosphates to their monophosphate derivatives, with a high preference for the non-canonical purine nucleotides XTP (xanthosine triphosphate), dITP (deoxyinosine triphosphate) and ITP. Seems to function as a house-cleaning enzyme that removes non-canonical purine nucleotides from the nucleotide pool, thus preventing their incorporation into DNA/RNA and avoiding chromosomal lesions.</text>
</comment>
<feature type="binding site" evidence="10">
    <location>
        <begin position="9"/>
        <end position="14"/>
    </location>
    <ligand>
        <name>substrate</name>
    </ligand>
</feature>
<dbReference type="GO" id="GO:0036220">
    <property type="term" value="F:ITP diphosphatase activity"/>
    <property type="evidence" value="ECO:0007669"/>
    <property type="project" value="UniProtKB-UniRule"/>
</dbReference>
<keyword evidence="13" id="KW-1185">Reference proteome</keyword>
<gene>
    <name evidence="12" type="ordered locus">CLOAM0517</name>
</gene>
<dbReference type="GO" id="GO:0046872">
    <property type="term" value="F:metal ion binding"/>
    <property type="evidence" value="ECO:0007669"/>
    <property type="project" value="UniProtKB-KW"/>
</dbReference>
<reference evidence="12 13" key="1">
    <citation type="journal article" date="2008" name="J. Bacteriol.">
        <title>'Candidatus Cloacamonas acidaminovorans': genome sequence reconstruction provides a first glimpse of a new bacterial division.</title>
        <authorList>
            <person name="Pelletier E."/>
            <person name="Kreimeyer A."/>
            <person name="Bocs S."/>
            <person name="Rouy Z."/>
            <person name="Gyapay G."/>
            <person name="Chouari R."/>
            <person name="Riviere D."/>
            <person name="Ganesan A."/>
            <person name="Daegelen P."/>
            <person name="Sghir A."/>
            <person name="Cohen G.N."/>
            <person name="Medigue C."/>
            <person name="Weissenbach J."/>
            <person name="Le Paslier D."/>
        </authorList>
    </citation>
    <scope>NUCLEOTIDE SEQUENCE [LARGE SCALE GENOMIC DNA]</scope>
    <source>
        <strain evidence="13">Evry</strain>
    </source>
</reference>
<evidence type="ECO:0000256" key="7">
    <source>
        <dbReference type="ARBA" id="ARBA00023080"/>
    </source>
</evidence>
<comment type="subunit">
    <text evidence="2 10">Homodimer.</text>
</comment>
<comment type="catalytic activity">
    <reaction evidence="10">
        <text>ITP + H2O = IMP + diphosphate + H(+)</text>
        <dbReference type="Rhea" id="RHEA:29399"/>
        <dbReference type="ChEBI" id="CHEBI:15377"/>
        <dbReference type="ChEBI" id="CHEBI:15378"/>
        <dbReference type="ChEBI" id="CHEBI:33019"/>
        <dbReference type="ChEBI" id="CHEBI:58053"/>
        <dbReference type="ChEBI" id="CHEBI:61402"/>
        <dbReference type="EC" id="3.6.1.66"/>
    </reaction>
</comment>